<dbReference type="SMART" id="SM00313">
    <property type="entry name" value="PXA"/>
    <property type="match status" value="1"/>
</dbReference>
<dbReference type="Pfam" id="PF02194">
    <property type="entry name" value="PXA"/>
    <property type="match status" value="1"/>
</dbReference>
<feature type="compositionally biased region" description="Basic and acidic residues" evidence="2">
    <location>
        <begin position="416"/>
        <end position="442"/>
    </location>
</feature>
<evidence type="ECO:0000256" key="1">
    <source>
        <dbReference type="ARBA" id="ARBA00010883"/>
    </source>
</evidence>
<feature type="compositionally biased region" description="Polar residues" evidence="2">
    <location>
        <begin position="447"/>
        <end position="460"/>
    </location>
</feature>
<feature type="compositionally biased region" description="Low complexity" evidence="2">
    <location>
        <begin position="820"/>
        <end position="832"/>
    </location>
</feature>
<accession>A0ABR1KD46</accession>
<reference evidence="4 5" key="1">
    <citation type="submission" date="2024-04" db="EMBL/GenBank/DDBJ databases">
        <title>Phyllosticta paracitricarpa is synonymous to the EU quarantine fungus P. citricarpa based on phylogenomic analyses.</title>
        <authorList>
            <consortium name="Lawrence Berkeley National Laboratory"/>
            <person name="Van Ingen-Buijs V.A."/>
            <person name="Van Westerhoven A.C."/>
            <person name="Haridas S."/>
            <person name="Skiadas P."/>
            <person name="Martin F."/>
            <person name="Groenewald J.Z."/>
            <person name="Crous P.W."/>
            <person name="Seidl M.F."/>
        </authorList>
    </citation>
    <scope>NUCLEOTIDE SEQUENCE [LARGE SCALE GENOMIC DNA]</scope>
    <source>
        <strain evidence="4 5">CBS 123371</strain>
    </source>
</reference>
<dbReference type="Pfam" id="PF08628">
    <property type="entry name" value="Nexin_C"/>
    <property type="match status" value="1"/>
</dbReference>
<feature type="compositionally biased region" description="Low complexity" evidence="2">
    <location>
        <begin position="1"/>
        <end position="11"/>
    </location>
</feature>
<dbReference type="PANTHER" id="PTHR22775:SF47">
    <property type="entry name" value="MEIOTICALLY UP-REGULATED GENE 122 PROTEIN"/>
    <property type="match status" value="1"/>
</dbReference>
<sequence>MDSSSQDSTSSNHPDYGQQPAPAAKDAPSPDSPRLPPGPLVDIQSLTDHALRFLSTASNETLGACLVGLGGVTYLVLGRVGLVLMGVVGGIVLHAQWENNIQELFGDETARAGEEKRRKETSLDVLKRVLDLQAQKQSESARRDDDLDVQLFSGKQLDYSTFQPETAEALDELTDAVIRDYVKWWYTPIVPIEMAFPNACRQTLTAFVLSVSNHLSRKRPADFFLEYLTNSSAIIIVFLNELSDAIAASPTTAAPEAIQTYLKLKPDSKLAHVLDRKHQANKLEAVAEDILQNYLEPKTYNCRPARIFLREILAKVILEMTVINCSKPEWINGWIVYLLEEGEPELMKEIDAGVEGSAGKRLEDVKDQGEAAEEEMNGQSPDRSRSHRRNVSKAQEAMDEAMKEAKRLTQLIIEEDERKARGSDEPEKDAGSQGRDNSRQSNDDTSDGTTQGAATPSSSQSDRDNNEERDPSLRDSVMTSRAINNDTTKPDTASAQPSANPSRPASQDSKNQPFTSFDQVIGNPNLPTALGGTPQNVGKPPPLTLCNAKVAMFDDSVPGDKSSIRSKPTGDYFIQIEPASAQHPGWMISRKYTDFETLHEVLRRIAVVAGVGFNEAHSSLPAWKGHTKPSLRGELERYLNDALCWQPLADSEGIKRFFEKDTGFQAAAGKGFGWPSSAFENVGKGMFDTLTKAPNQVAGGGKALFGGVTGVLGGLGPKKRTTSSTTLNKSDETAQSAAARHKRAESTVSELPNPSHMRSESMISVNQAGRKSTESVRSPLGRRSQDSVRNTLVVDQQPAPIQQMERRPSWNPDVNEQKTRPGSSSRSSTYGKSSREHSRAPSRAPSGRDSIDISPLMGGDQILNLPPLPSDISDDYGSPSHPSSPEARRSNTWHQRDDSRRLSRASTVATSLTSDLQSPPKMAPRSNTSKMTPKKGEDPKQKTPLNEGETQMAVELFFAIINELYTLSSAWQIRKTLLNAAKTFLLRPGNPQLESIRVLLQDTVLEANSCDSGIASHIKKLRANTLPTEEELKAWPPEMSEEEKEKLRLKARKLLIERGMPQALTSVMGQAATGEALGKVFDCLQVSEVARGFMFGLLLQGVRAVAA</sequence>
<comment type="caution">
    <text evidence="4">The sequence shown here is derived from an EMBL/GenBank/DDBJ whole genome shotgun (WGS) entry which is preliminary data.</text>
</comment>
<dbReference type="PANTHER" id="PTHR22775">
    <property type="entry name" value="SORTING NEXIN"/>
    <property type="match status" value="1"/>
</dbReference>
<dbReference type="CDD" id="cd06093">
    <property type="entry name" value="PX_domain"/>
    <property type="match status" value="1"/>
</dbReference>
<feature type="domain" description="PXA" evidence="3">
    <location>
        <begin position="163"/>
        <end position="343"/>
    </location>
</feature>
<evidence type="ECO:0000313" key="4">
    <source>
        <dbReference type="EMBL" id="KAK7512701.1"/>
    </source>
</evidence>
<proteinExistence type="inferred from homology"/>
<dbReference type="PROSITE" id="PS51207">
    <property type="entry name" value="PXA"/>
    <property type="match status" value="1"/>
</dbReference>
<dbReference type="Proteomes" id="UP001363622">
    <property type="component" value="Unassembled WGS sequence"/>
</dbReference>
<feature type="compositionally biased region" description="Basic and acidic residues" evidence="2">
    <location>
        <begin position="886"/>
        <end position="901"/>
    </location>
</feature>
<feature type="compositionally biased region" description="Polar residues" evidence="2">
    <location>
        <begin position="761"/>
        <end position="770"/>
    </location>
</feature>
<feature type="compositionally biased region" description="Polar residues" evidence="2">
    <location>
        <begin position="722"/>
        <end position="736"/>
    </location>
</feature>
<feature type="compositionally biased region" description="Basic and acidic residues" evidence="2">
    <location>
        <begin position="358"/>
        <end position="369"/>
    </location>
</feature>
<dbReference type="EMBL" id="JBBPHU010000010">
    <property type="protein sequence ID" value="KAK7512701.1"/>
    <property type="molecule type" value="Genomic_DNA"/>
</dbReference>
<feature type="compositionally biased region" description="Pro residues" evidence="2">
    <location>
        <begin position="30"/>
        <end position="39"/>
    </location>
</feature>
<dbReference type="SUPFAM" id="SSF64268">
    <property type="entry name" value="PX domain"/>
    <property type="match status" value="1"/>
</dbReference>
<feature type="region of interest" description="Disordered" evidence="2">
    <location>
        <begin position="1"/>
        <end position="41"/>
    </location>
</feature>
<dbReference type="Gene3D" id="3.30.1520.10">
    <property type="entry name" value="Phox-like domain"/>
    <property type="match status" value="1"/>
</dbReference>
<feature type="compositionally biased region" description="Basic and acidic residues" evidence="2">
    <location>
        <begin position="461"/>
        <end position="473"/>
    </location>
</feature>
<evidence type="ECO:0000313" key="5">
    <source>
        <dbReference type="Proteomes" id="UP001363622"/>
    </source>
</evidence>
<feature type="region of interest" description="Disordered" evidence="2">
    <location>
        <begin position="413"/>
        <end position="542"/>
    </location>
</feature>
<feature type="compositionally biased region" description="Polar residues" evidence="2">
    <location>
        <begin position="904"/>
        <end position="917"/>
    </location>
</feature>
<dbReference type="InterPro" id="IPR013937">
    <property type="entry name" value="Sorting_nexin_C"/>
</dbReference>
<evidence type="ECO:0000259" key="3">
    <source>
        <dbReference type="PROSITE" id="PS51207"/>
    </source>
</evidence>
<dbReference type="InterPro" id="IPR036871">
    <property type="entry name" value="PX_dom_sf"/>
</dbReference>
<protein>
    <submittedName>
        <fullName evidence="4">PXA domain-containing protein</fullName>
    </submittedName>
</protein>
<evidence type="ECO:0000256" key="2">
    <source>
        <dbReference type="SAM" id="MobiDB-lite"/>
    </source>
</evidence>
<name>A0ABR1KD46_9PEZI</name>
<feature type="compositionally biased region" description="Low complexity" evidence="2">
    <location>
        <begin position="20"/>
        <end position="29"/>
    </location>
</feature>
<keyword evidence="5" id="KW-1185">Reference proteome</keyword>
<feature type="compositionally biased region" description="Polar residues" evidence="2">
    <location>
        <begin position="477"/>
        <end position="518"/>
    </location>
</feature>
<gene>
    <name evidence="4" type="ORF">IWZ03DRAFT_37564</name>
</gene>
<organism evidence="4 5">
    <name type="scientific">Phyllosticta citriasiana</name>
    <dbReference type="NCBI Taxonomy" id="595635"/>
    <lineage>
        <taxon>Eukaryota</taxon>
        <taxon>Fungi</taxon>
        <taxon>Dikarya</taxon>
        <taxon>Ascomycota</taxon>
        <taxon>Pezizomycotina</taxon>
        <taxon>Dothideomycetes</taxon>
        <taxon>Dothideomycetes incertae sedis</taxon>
        <taxon>Botryosphaeriales</taxon>
        <taxon>Phyllostictaceae</taxon>
        <taxon>Phyllosticta</taxon>
    </lineage>
</organism>
<comment type="similarity">
    <text evidence="1">Belongs to the sorting nexin family.</text>
</comment>
<feature type="region of interest" description="Disordered" evidence="2">
    <location>
        <begin position="358"/>
        <end position="401"/>
    </location>
</feature>
<dbReference type="InterPro" id="IPR003114">
    <property type="entry name" value="Phox_assoc"/>
</dbReference>
<feature type="region of interest" description="Disordered" evidence="2">
    <location>
        <begin position="714"/>
        <end position="947"/>
    </location>
</feature>